<reference evidence="1" key="1">
    <citation type="submission" date="2020-01" db="EMBL/GenBank/DDBJ databases">
        <title>Identification and distribution of gene clusters putatively required for synthesis of sphingolipid metabolism inhibitors in phylogenetically diverse species of the filamentous fungus Fusarium.</title>
        <authorList>
            <person name="Kim H.-S."/>
            <person name="Busman M."/>
            <person name="Brown D.W."/>
            <person name="Divon H."/>
            <person name="Uhlig S."/>
            <person name="Proctor R.H."/>
        </authorList>
    </citation>
    <scope>NUCLEOTIDE SEQUENCE</scope>
    <source>
        <strain evidence="1">NRRL 53441</strain>
    </source>
</reference>
<dbReference type="OrthoDB" id="5004391at2759"/>
<proteinExistence type="predicted"/>
<protein>
    <submittedName>
        <fullName evidence="1">Uncharacterized protein</fullName>
    </submittedName>
</protein>
<evidence type="ECO:0000313" key="2">
    <source>
        <dbReference type="Proteomes" id="UP000605986"/>
    </source>
</evidence>
<dbReference type="AlphaFoldDB" id="A0A8H4KTE2"/>
<accession>A0A8H4KTE2</accession>
<name>A0A8H4KTE2_9HYPO</name>
<organism evidence="1 2">
    <name type="scientific">Fusarium austroafricanum</name>
    <dbReference type="NCBI Taxonomy" id="2364996"/>
    <lineage>
        <taxon>Eukaryota</taxon>
        <taxon>Fungi</taxon>
        <taxon>Dikarya</taxon>
        <taxon>Ascomycota</taxon>
        <taxon>Pezizomycotina</taxon>
        <taxon>Sordariomycetes</taxon>
        <taxon>Hypocreomycetidae</taxon>
        <taxon>Hypocreales</taxon>
        <taxon>Nectriaceae</taxon>
        <taxon>Fusarium</taxon>
        <taxon>Fusarium concolor species complex</taxon>
    </lineage>
</organism>
<dbReference type="Proteomes" id="UP000605986">
    <property type="component" value="Unassembled WGS sequence"/>
</dbReference>
<dbReference type="EMBL" id="JAADJG010000096">
    <property type="protein sequence ID" value="KAF4455333.1"/>
    <property type="molecule type" value="Genomic_DNA"/>
</dbReference>
<sequence>MNESTETVPLYAYDYLVLHGASHLVASDSVFQQLKTRIVDIRSLQDTQAIPVADVEPTREGSWYPDLVNTDRAEPLWLFQYPTKEQLAFCQWEFTSRTQRGHLILTEVLKSPPTVVVTGAVYKVLRTLTIGILLSPEQPNVGTIYGVPEDESYHCMSLSLQTLQDNLSPRYTIAHVEKNGINVIIGVIDGLTVLLRAVCLLANIERKPPYVKILKHARGDLTTTARYVVLRCAKMLGVLHHQDPDASFDLTAASLTSLEARRGGKLPVPRSPPASNKEPLSFESAIDHVSVIADLLEIPDVKAISWGHWLEIISAAIWGKLDSVL</sequence>
<evidence type="ECO:0000313" key="1">
    <source>
        <dbReference type="EMBL" id="KAF4455333.1"/>
    </source>
</evidence>
<comment type="caution">
    <text evidence="1">The sequence shown here is derived from an EMBL/GenBank/DDBJ whole genome shotgun (WGS) entry which is preliminary data.</text>
</comment>
<keyword evidence="2" id="KW-1185">Reference proteome</keyword>
<gene>
    <name evidence="1" type="ORF">F53441_2348</name>
</gene>